<gene>
    <name evidence="9 12" type="primary">dusC</name>
    <name evidence="12" type="ORF">L2725_18140</name>
</gene>
<accession>A0ABT0NBE2</accession>
<evidence type="ECO:0000256" key="8">
    <source>
        <dbReference type="ARBA" id="ARBA00023002"/>
    </source>
</evidence>
<dbReference type="PANTHER" id="PTHR11082:SF26">
    <property type="entry name" value="TRNA-DIHYDROURIDINE(16) SYNTHASE"/>
    <property type="match status" value="1"/>
</dbReference>
<dbReference type="GO" id="GO:0016491">
    <property type="term" value="F:oxidoreductase activity"/>
    <property type="evidence" value="ECO:0007669"/>
    <property type="project" value="UniProtKB-KW"/>
</dbReference>
<keyword evidence="4 9" id="KW-0288">FMN</keyword>
<dbReference type="Gene3D" id="1.20.225.30">
    <property type="entry name" value="Dihydrouridine synthase, C-terminal recognition domain"/>
    <property type="match status" value="1"/>
</dbReference>
<comment type="similarity">
    <text evidence="10">Belongs to the dus family.</text>
</comment>
<feature type="binding site" evidence="9">
    <location>
        <begin position="225"/>
        <end position="226"/>
    </location>
    <ligand>
        <name>FMN</name>
        <dbReference type="ChEBI" id="CHEBI:58210"/>
    </ligand>
</feature>
<protein>
    <recommendedName>
        <fullName evidence="9">tRNA-dihydrouridine(16) synthase</fullName>
        <ecNumber evidence="9">1.3.1.-</ecNumber>
    </recommendedName>
    <alternativeName>
        <fullName evidence="9">U16-specific dihydrouridine synthase</fullName>
        <shortName evidence="9">U16-specific Dus</shortName>
    </alternativeName>
    <alternativeName>
        <fullName evidence="9">tRNA-dihydrouridine synthase C</fullName>
    </alternativeName>
</protein>
<dbReference type="InterPro" id="IPR035587">
    <property type="entry name" value="DUS-like_FMN-bd"/>
</dbReference>
<feature type="site" description="Interacts with tRNA; defines subfamily-specific binding signature" evidence="9">
    <location>
        <position position="37"/>
    </location>
</feature>
<feature type="site" description="Interacts with tRNA; defines subfamily-specific binding signature" evidence="9">
    <location>
        <position position="296"/>
    </location>
</feature>
<evidence type="ECO:0000259" key="11">
    <source>
        <dbReference type="Pfam" id="PF01207"/>
    </source>
</evidence>
<name>A0ABT0NBE2_9GAMM</name>
<keyword evidence="2 9" id="KW-0820">tRNA-binding</keyword>
<feature type="domain" description="DUS-like FMN-binding" evidence="11">
    <location>
        <begin position="7"/>
        <end position="287"/>
    </location>
</feature>
<comment type="caution">
    <text evidence="12">The sequence shown here is derived from an EMBL/GenBank/DDBJ whole genome shotgun (WGS) entry which is preliminary data.</text>
</comment>
<feature type="site" description="Interacts with tRNA; defines subfamily-specific binding signature" evidence="9">
    <location>
        <position position="273"/>
    </location>
</feature>
<keyword evidence="3 9" id="KW-0285">Flavoprotein</keyword>
<comment type="cofactor">
    <cofactor evidence="1 9 10">
        <name>FMN</name>
        <dbReference type="ChEBI" id="CHEBI:58210"/>
    </cofactor>
</comment>
<feature type="site" description="Interacts with tRNA" evidence="9">
    <location>
        <position position="280"/>
    </location>
</feature>
<feature type="binding site" evidence="9">
    <location>
        <position position="70"/>
    </location>
    <ligand>
        <name>FMN</name>
        <dbReference type="ChEBI" id="CHEBI:58210"/>
    </ligand>
</feature>
<comment type="similarity">
    <text evidence="9">Belongs to the Dus family. DusC subfamily.</text>
</comment>
<dbReference type="HAMAP" id="MF_02043">
    <property type="entry name" value="DusC_subfam"/>
    <property type="match status" value="1"/>
</dbReference>
<dbReference type="Pfam" id="PF01207">
    <property type="entry name" value="Dus"/>
    <property type="match status" value="1"/>
</dbReference>
<dbReference type="SUPFAM" id="SSF51395">
    <property type="entry name" value="FMN-linked oxidoreductases"/>
    <property type="match status" value="1"/>
</dbReference>
<feature type="active site" description="Proton donor" evidence="9">
    <location>
        <position position="100"/>
    </location>
</feature>
<evidence type="ECO:0000256" key="6">
    <source>
        <dbReference type="ARBA" id="ARBA00022857"/>
    </source>
</evidence>
<evidence type="ECO:0000313" key="12">
    <source>
        <dbReference type="EMBL" id="MCL2915677.1"/>
    </source>
</evidence>
<dbReference type="PIRSF" id="PIRSF006621">
    <property type="entry name" value="Dus"/>
    <property type="match status" value="1"/>
</dbReference>
<evidence type="ECO:0000256" key="9">
    <source>
        <dbReference type="HAMAP-Rule" id="MF_02043"/>
    </source>
</evidence>
<dbReference type="InterPro" id="IPR042270">
    <property type="entry name" value="DusC_C"/>
</dbReference>
<evidence type="ECO:0000256" key="5">
    <source>
        <dbReference type="ARBA" id="ARBA00022694"/>
    </source>
</evidence>
<comment type="function">
    <text evidence="9">Catalyzes the synthesis of 5,6-dihydrouridine (D), a modified base found in the D-loop of most tRNAs, via the reduction of the C5-C6 double bond in target uridines. Specifically modifies U16 in tRNAs.</text>
</comment>
<keyword evidence="6 9" id="KW-0521">NADP</keyword>
<evidence type="ECO:0000256" key="2">
    <source>
        <dbReference type="ARBA" id="ARBA00022555"/>
    </source>
</evidence>
<feature type="site" description="Interacts with tRNA" evidence="9">
    <location>
        <position position="97"/>
    </location>
</feature>
<dbReference type="Gene3D" id="3.20.20.70">
    <property type="entry name" value="Aldolase class I"/>
    <property type="match status" value="1"/>
</dbReference>
<dbReference type="InterPro" id="IPR018517">
    <property type="entry name" value="tRNA_hU_synthase_CS"/>
</dbReference>
<dbReference type="Proteomes" id="UP001202831">
    <property type="component" value="Unassembled WGS sequence"/>
</dbReference>
<reference evidence="12 13" key="1">
    <citation type="submission" date="2022-01" db="EMBL/GenBank/DDBJ databases">
        <title>Whole genome-based taxonomy of the Shewanellaceae.</title>
        <authorList>
            <person name="Martin-Rodriguez A.J."/>
        </authorList>
    </citation>
    <scope>NUCLEOTIDE SEQUENCE [LARGE SCALE GENOMIC DNA]</scope>
    <source>
        <strain evidence="12 13">DSM 21332</strain>
    </source>
</reference>
<dbReference type="EMBL" id="JAKIKT010000008">
    <property type="protein sequence ID" value="MCL2915677.1"/>
    <property type="molecule type" value="Genomic_DNA"/>
</dbReference>
<evidence type="ECO:0000256" key="3">
    <source>
        <dbReference type="ARBA" id="ARBA00022630"/>
    </source>
</evidence>
<comment type="catalytic activity">
    <reaction evidence="9">
        <text>5,6-dihydrouridine(16) in tRNA + NAD(+) = uridine(16) in tRNA + NADH + H(+)</text>
        <dbReference type="Rhea" id="RHEA:53380"/>
        <dbReference type="Rhea" id="RHEA-COMP:13543"/>
        <dbReference type="Rhea" id="RHEA-COMP:13544"/>
        <dbReference type="ChEBI" id="CHEBI:15378"/>
        <dbReference type="ChEBI" id="CHEBI:57540"/>
        <dbReference type="ChEBI" id="CHEBI:57945"/>
        <dbReference type="ChEBI" id="CHEBI:65315"/>
        <dbReference type="ChEBI" id="CHEBI:74443"/>
    </reaction>
</comment>
<organism evidence="12 13">
    <name type="scientific">Shewanella corallii</name>
    <dbReference type="NCBI Taxonomy" id="560080"/>
    <lineage>
        <taxon>Bacteria</taxon>
        <taxon>Pseudomonadati</taxon>
        <taxon>Pseudomonadota</taxon>
        <taxon>Gammaproteobacteria</taxon>
        <taxon>Alteromonadales</taxon>
        <taxon>Shewanellaceae</taxon>
        <taxon>Shewanella</taxon>
    </lineage>
</organism>
<dbReference type="NCBIfam" id="NF007838">
    <property type="entry name" value="PRK10550.1"/>
    <property type="match status" value="1"/>
</dbReference>
<dbReference type="InterPro" id="IPR032886">
    <property type="entry name" value="DusC"/>
</dbReference>
<comment type="catalytic activity">
    <reaction evidence="9">
        <text>5,6-dihydrouridine(16) in tRNA + NADP(+) = uridine(16) in tRNA + NADPH + H(+)</text>
        <dbReference type="Rhea" id="RHEA:53376"/>
        <dbReference type="Rhea" id="RHEA-COMP:13543"/>
        <dbReference type="Rhea" id="RHEA-COMP:13544"/>
        <dbReference type="ChEBI" id="CHEBI:15378"/>
        <dbReference type="ChEBI" id="CHEBI:57783"/>
        <dbReference type="ChEBI" id="CHEBI:58349"/>
        <dbReference type="ChEBI" id="CHEBI:65315"/>
        <dbReference type="ChEBI" id="CHEBI:74443"/>
    </reaction>
</comment>
<dbReference type="RefSeq" id="WP_249250255.1">
    <property type="nucleotide sequence ID" value="NZ_JAKIKT010000008.1"/>
</dbReference>
<dbReference type="CDD" id="cd02801">
    <property type="entry name" value="DUS_like_FMN"/>
    <property type="match status" value="1"/>
</dbReference>
<keyword evidence="7 9" id="KW-0694">RNA-binding</keyword>
<evidence type="ECO:0000313" key="13">
    <source>
        <dbReference type="Proteomes" id="UP001202831"/>
    </source>
</evidence>
<evidence type="ECO:0000256" key="1">
    <source>
        <dbReference type="ARBA" id="ARBA00001917"/>
    </source>
</evidence>
<proteinExistence type="inferred from homology"/>
<feature type="site" description="Interacts with tRNA; defines subfamily-specific binding signature" evidence="9">
    <location>
        <position position="275"/>
    </location>
</feature>
<evidence type="ECO:0000256" key="10">
    <source>
        <dbReference type="PIRNR" id="PIRNR006621"/>
    </source>
</evidence>
<sequence length="319" mass="35626">MIPKVVLAPMEGVVDNLMRDLLSTINPYDLLVTEFVRVVDLPLPDKVFYRLCPELENGGKTPSGTPVRVQLLGQNEEMLAWNANRAIELGSHGVDINFGCPAKLVNRSKGGAALLQYPEQMYRIVKAMRDAVPAEHLVTAKVRLGYEDKSMYMEIADAVAQGGASEIAVHARSKVDGYKPPAYWEYIAEIRNNLNIPVIANGEIWSAQDAERCVEVTGCETVMIGRGAISLPNLAASIKTGEAPYDWRQTLQLMLDYSERELSGRKSTYYPARIKQWFSYLNRQYAEASELFRELRVHKDTQSIVSCLGHAMDNLSAKD</sequence>
<evidence type="ECO:0000256" key="4">
    <source>
        <dbReference type="ARBA" id="ARBA00022643"/>
    </source>
</evidence>
<dbReference type="EC" id="1.3.1.-" evidence="9"/>
<keyword evidence="8 9" id="KW-0560">Oxidoreductase</keyword>
<evidence type="ECO:0000256" key="7">
    <source>
        <dbReference type="ARBA" id="ARBA00022884"/>
    </source>
</evidence>
<keyword evidence="5 9" id="KW-0819">tRNA processing</keyword>
<feature type="binding site" evidence="9">
    <location>
        <position position="141"/>
    </location>
    <ligand>
        <name>FMN</name>
        <dbReference type="ChEBI" id="CHEBI:58210"/>
    </ligand>
</feature>
<dbReference type="PROSITE" id="PS01136">
    <property type="entry name" value="UPF0034"/>
    <property type="match status" value="1"/>
</dbReference>
<feature type="binding site" evidence="9">
    <location>
        <begin position="201"/>
        <end position="203"/>
    </location>
    <ligand>
        <name>FMN</name>
        <dbReference type="ChEBI" id="CHEBI:58210"/>
    </ligand>
</feature>
<dbReference type="InterPro" id="IPR001269">
    <property type="entry name" value="DUS_fam"/>
</dbReference>
<dbReference type="PANTHER" id="PTHR11082">
    <property type="entry name" value="TRNA-DIHYDROURIDINE SYNTHASE"/>
    <property type="match status" value="1"/>
</dbReference>
<feature type="site" description="Interacts with tRNA" evidence="9">
    <location>
        <position position="178"/>
    </location>
</feature>
<keyword evidence="13" id="KW-1185">Reference proteome</keyword>
<dbReference type="InterPro" id="IPR013785">
    <property type="entry name" value="Aldolase_TIM"/>
</dbReference>